<organism evidence="1 2">
    <name type="scientific">Cupriavidus cauae</name>
    <dbReference type="NCBI Taxonomy" id="2608999"/>
    <lineage>
        <taxon>Bacteria</taxon>
        <taxon>Pseudomonadati</taxon>
        <taxon>Pseudomonadota</taxon>
        <taxon>Betaproteobacteria</taxon>
        <taxon>Burkholderiales</taxon>
        <taxon>Burkholderiaceae</taxon>
        <taxon>Cupriavidus</taxon>
    </lineage>
</organism>
<reference evidence="1 2" key="1">
    <citation type="submission" date="2019-09" db="EMBL/GenBank/DDBJ databases">
        <title>Isolation of a novel species in the genus Cupriavidus from patients with sepsis using whole genome sequencing.</title>
        <authorList>
            <person name="Kweon O.J."/>
            <person name="Lee M.-K."/>
        </authorList>
    </citation>
    <scope>NUCLEOTIDE SEQUENCE [LARGE SCALE GENOMIC DNA]</scope>
    <source>
        <strain evidence="1 2">MKL-01</strain>
    </source>
</reference>
<gene>
    <name evidence="1" type="ORF">F1599_06620</name>
</gene>
<keyword evidence="2" id="KW-1185">Reference proteome</keyword>
<protein>
    <recommendedName>
        <fullName evidence="3">Nuclear transport factor 2 family protein</fullName>
    </recommendedName>
</protein>
<sequence length="130" mass="14768">MNSKYSLTQVREVWVNARLNGEVDWLDYLEAPTFFLKANGELVSKANQIAYIERSRKKFPNKRAGEAQFKETGIEIQQHKSWATVTGSACLKRDGKIVHQFEFLELWLIVGGRWQIASLCIGDIEHAGAA</sequence>
<dbReference type="SUPFAM" id="SSF54427">
    <property type="entry name" value="NTF2-like"/>
    <property type="match status" value="1"/>
</dbReference>
<dbReference type="InterPro" id="IPR032710">
    <property type="entry name" value="NTF2-like_dom_sf"/>
</dbReference>
<dbReference type="RefSeq" id="WP_150082601.1">
    <property type="nucleotide sequence ID" value="NZ_VWRN01000022.1"/>
</dbReference>
<evidence type="ECO:0000313" key="1">
    <source>
        <dbReference type="EMBL" id="KAA6128615.1"/>
    </source>
</evidence>
<proteinExistence type="predicted"/>
<dbReference type="AlphaFoldDB" id="A0A5M8B1Z2"/>
<dbReference type="EMBL" id="VWRN01000022">
    <property type="protein sequence ID" value="KAA6128615.1"/>
    <property type="molecule type" value="Genomic_DNA"/>
</dbReference>
<evidence type="ECO:0008006" key="3">
    <source>
        <dbReference type="Google" id="ProtNLM"/>
    </source>
</evidence>
<name>A0A5M8B1Z2_9BURK</name>
<evidence type="ECO:0000313" key="2">
    <source>
        <dbReference type="Proteomes" id="UP000324324"/>
    </source>
</evidence>
<accession>A0A5M8B1Z2</accession>
<dbReference type="Gene3D" id="3.10.450.50">
    <property type="match status" value="1"/>
</dbReference>
<dbReference type="Proteomes" id="UP000324324">
    <property type="component" value="Unassembled WGS sequence"/>
</dbReference>
<comment type="caution">
    <text evidence="1">The sequence shown here is derived from an EMBL/GenBank/DDBJ whole genome shotgun (WGS) entry which is preliminary data.</text>
</comment>